<evidence type="ECO:0000256" key="3">
    <source>
        <dbReference type="ARBA" id="ARBA00023015"/>
    </source>
</evidence>
<accession>A0A5A7PC82</accession>
<comment type="caution">
    <text evidence="9">The sequence shown here is derived from an EMBL/GenBank/DDBJ whole genome shotgun (WGS) entry which is preliminary data.</text>
</comment>
<keyword evidence="5" id="KW-0804">Transcription</keyword>
<evidence type="ECO:0000256" key="7">
    <source>
        <dbReference type="SAM" id="MobiDB-lite"/>
    </source>
</evidence>
<feature type="region of interest" description="Disordered" evidence="7">
    <location>
        <begin position="159"/>
        <end position="183"/>
    </location>
</feature>
<name>A0A5A7PC82_STRAF</name>
<dbReference type="EMBL" id="BKCP01004339">
    <property type="protein sequence ID" value="GER30280.1"/>
    <property type="molecule type" value="Genomic_DNA"/>
</dbReference>
<proteinExistence type="predicted"/>
<reference evidence="10" key="1">
    <citation type="journal article" date="2019" name="Curr. Biol.">
        <title>Genome Sequence of Striga asiatica Provides Insight into the Evolution of Plant Parasitism.</title>
        <authorList>
            <person name="Yoshida S."/>
            <person name="Kim S."/>
            <person name="Wafula E.K."/>
            <person name="Tanskanen J."/>
            <person name="Kim Y.M."/>
            <person name="Honaas L."/>
            <person name="Yang Z."/>
            <person name="Spallek T."/>
            <person name="Conn C.E."/>
            <person name="Ichihashi Y."/>
            <person name="Cheong K."/>
            <person name="Cui S."/>
            <person name="Der J.P."/>
            <person name="Gundlach H."/>
            <person name="Jiao Y."/>
            <person name="Hori C."/>
            <person name="Ishida J.K."/>
            <person name="Kasahara H."/>
            <person name="Kiba T."/>
            <person name="Kim M.S."/>
            <person name="Koo N."/>
            <person name="Laohavisit A."/>
            <person name="Lee Y.H."/>
            <person name="Lumba S."/>
            <person name="McCourt P."/>
            <person name="Mortimer J.C."/>
            <person name="Mutuku J.M."/>
            <person name="Nomura T."/>
            <person name="Sasaki-Sekimoto Y."/>
            <person name="Seto Y."/>
            <person name="Wang Y."/>
            <person name="Wakatake T."/>
            <person name="Sakakibara H."/>
            <person name="Demura T."/>
            <person name="Yamaguchi S."/>
            <person name="Yoneyama K."/>
            <person name="Manabe R.I."/>
            <person name="Nelson D.C."/>
            <person name="Schulman A.H."/>
            <person name="Timko M.P."/>
            <person name="dePamphilis C.W."/>
            <person name="Choi D."/>
            <person name="Shirasu K."/>
        </authorList>
    </citation>
    <scope>NUCLEOTIDE SEQUENCE [LARGE SCALE GENOMIC DNA]</scope>
    <source>
        <strain evidence="10">cv. UVA1</strain>
    </source>
</reference>
<dbReference type="PANTHER" id="PTHR31194:SF140">
    <property type="entry name" value="ETHYLENE-RESPONSIVE TRANSCRIPTION FACTOR CRF2"/>
    <property type="match status" value="1"/>
</dbReference>
<keyword evidence="4" id="KW-0238">DNA-binding</keyword>
<dbReference type="PANTHER" id="PTHR31194">
    <property type="entry name" value="SHN SHINE , DNA BINDING / TRANSCRIPTION FACTOR"/>
    <property type="match status" value="1"/>
</dbReference>
<keyword evidence="3" id="KW-0805">Transcription regulation</keyword>
<keyword evidence="10" id="KW-1185">Reference proteome</keyword>
<dbReference type="CDD" id="cd00018">
    <property type="entry name" value="AP2"/>
    <property type="match status" value="1"/>
</dbReference>
<dbReference type="InterPro" id="IPR001471">
    <property type="entry name" value="AP2/ERF_dom"/>
</dbReference>
<evidence type="ECO:0000256" key="2">
    <source>
        <dbReference type="ARBA" id="ARBA00022821"/>
    </source>
</evidence>
<keyword evidence="2" id="KW-0611">Plant defense</keyword>
<evidence type="ECO:0000259" key="8">
    <source>
        <dbReference type="PROSITE" id="PS51032"/>
    </source>
</evidence>
<dbReference type="Proteomes" id="UP000325081">
    <property type="component" value="Unassembled WGS sequence"/>
</dbReference>
<dbReference type="SMART" id="SM00380">
    <property type="entry name" value="AP2"/>
    <property type="match status" value="1"/>
</dbReference>
<dbReference type="FunFam" id="3.30.730.10:FF:000001">
    <property type="entry name" value="Ethylene-responsive transcription factor 2"/>
    <property type="match status" value="1"/>
</dbReference>
<evidence type="ECO:0000313" key="10">
    <source>
        <dbReference type="Proteomes" id="UP000325081"/>
    </source>
</evidence>
<dbReference type="GO" id="GO:0006952">
    <property type="term" value="P:defense response"/>
    <property type="evidence" value="ECO:0007669"/>
    <property type="project" value="UniProtKB-KW"/>
</dbReference>
<dbReference type="GO" id="GO:0005634">
    <property type="term" value="C:nucleus"/>
    <property type="evidence" value="ECO:0007669"/>
    <property type="project" value="UniProtKB-SubCell"/>
</dbReference>
<feature type="domain" description="AP2/ERF" evidence="8">
    <location>
        <begin position="108"/>
        <end position="165"/>
    </location>
</feature>
<dbReference type="InterPro" id="IPR050913">
    <property type="entry name" value="AP2/ERF_ERF"/>
</dbReference>
<dbReference type="AlphaFoldDB" id="A0A5A7PC82"/>
<dbReference type="PROSITE" id="PS51032">
    <property type="entry name" value="AP2_ERF"/>
    <property type="match status" value="1"/>
</dbReference>
<dbReference type="GO" id="GO:0003677">
    <property type="term" value="F:DNA binding"/>
    <property type="evidence" value="ECO:0007669"/>
    <property type="project" value="UniProtKB-KW"/>
</dbReference>
<dbReference type="InterPro" id="IPR036955">
    <property type="entry name" value="AP2/ERF_dom_sf"/>
</dbReference>
<dbReference type="SUPFAM" id="SSF54171">
    <property type="entry name" value="DNA-binding domain"/>
    <property type="match status" value="1"/>
</dbReference>
<dbReference type="OrthoDB" id="777519at2759"/>
<evidence type="ECO:0000313" key="9">
    <source>
        <dbReference type="EMBL" id="GER30280.1"/>
    </source>
</evidence>
<sequence length="308" mass="33095">MAVVKAVKYTEHLNRTTAVARPTEYSVSVGENPSPPEAPARTVRISVTDADATDSSGDEEDSVGSVRRLRVRRFISEVRIQPCRGGESRRLRSPRRAAASAASGGVRKYIGVRRRPWGKWVAEIRDPQRRVRLWLGTYETAEEAAMVYDSAAVQLRGPHAPTNFSVPSPEGHSKRSVRYNNPVGPASPKTVLRFFSAPQSEAKPGSEPVSKSGTALSSSGCDDAVLKKEKENLEEFAGFSMGDDSFGDSEKPVVTPVPVPDFFDKTGPTGSVLGTTSHCDCWDCGPNGPRIDPELWVGASGGPLSGLG</sequence>
<feature type="region of interest" description="Disordered" evidence="7">
    <location>
        <begin position="24"/>
        <end position="43"/>
    </location>
</feature>
<comment type="subcellular location">
    <subcellularLocation>
        <location evidence="1">Nucleus</location>
    </subcellularLocation>
</comment>
<dbReference type="GO" id="GO:0003700">
    <property type="term" value="F:DNA-binding transcription factor activity"/>
    <property type="evidence" value="ECO:0007669"/>
    <property type="project" value="InterPro"/>
</dbReference>
<dbReference type="Pfam" id="PF00847">
    <property type="entry name" value="AP2"/>
    <property type="match status" value="1"/>
</dbReference>
<dbReference type="Gene3D" id="3.30.730.10">
    <property type="entry name" value="AP2/ERF domain"/>
    <property type="match status" value="1"/>
</dbReference>
<evidence type="ECO:0000256" key="4">
    <source>
        <dbReference type="ARBA" id="ARBA00023125"/>
    </source>
</evidence>
<evidence type="ECO:0000256" key="6">
    <source>
        <dbReference type="ARBA" id="ARBA00023242"/>
    </source>
</evidence>
<protein>
    <submittedName>
        <fullName evidence="9">Ethylene-responsive transcription factor</fullName>
    </submittedName>
</protein>
<organism evidence="9 10">
    <name type="scientific">Striga asiatica</name>
    <name type="common">Asiatic witchweed</name>
    <name type="synonym">Buchnera asiatica</name>
    <dbReference type="NCBI Taxonomy" id="4170"/>
    <lineage>
        <taxon>Eukaryota</taxon>
        <taxon>Viridiplantae</taxon>
        <taxon>Streptophyta</taxon>
        <taxon>Embryophyta</taxon>
        <taxon>Tracheophyta</taxon>
        <taxon>Spermatophyta</taxon>
        <taxon>Magnoliopsida</taxon>
        <taxon>eudicotyledons</taxon>
        <taxon>Gunneridae</taxon>
        <taxon>Pentapetalae</taxon>
        <taxon>asterids</taxon>
        <taxon>lamiids</taxon>
        <taxon>Lamiales</taxon>
        <taxon>Orobanchaceae</taxon>
        <taxon>Buchnereae</taxon>
        <taxon>Striga</taxon>
    </lineage>
</organism>
<evidence type="ECO:0000256" key="1">
    <source>
        <dbReference type="ARBA" id="ARBA00004123"/>
    </source>
</evidence>
<dbReference type="PRINTS" id="PR00367">
    <property type="entry name" value="ETHRSPELEMNT"/>
</dbReference>
<feature type="compositionally biased region" description="Polar residues" evidence="7">
    <location>
        <begin position="209"/>
        <end position="220"/>
    </location>
</feature>
<keyword evidence="6" id="KW-0539">Nucleus</keyword>
<dbReference type="InterPro" id="IPR016177">
    <property type="entry name" value="DNA-bd_dom_sf"/>
</dbReference>
<feature type="region of interest" description="Disordered" evidence="7">
    <location>
        <begin position="199"/>
        <end position="221"/>
    </location>
</feature>
<gene>
    <name evidence="9" type="ORF">STAS_06210</name>
</gene>
<evidence type="ECO:0000256" key="5">
    <source>
        <dbReference type="ARBA" id="ARBA00023163"/>
    </source>
</evidence>